<dbReference type="SMART" id="SM00496">
    <property type="entry name" value="IENR2"/>
    <property type="match status" value="5"/>
</dbReference>
<dbReference type="AlphaFoldDB" id="A0A0F9SKZ0"/>
<feature type="domain" description="Nuclease associated modular" evidence="1">
    <location>
        <begin position="134"/>
        <end position="150"/>
    </location>
</feature>
<organism evidence="3">
    <name type="scientific">marine sediment metagenome</name>
    <dbReference type="NCBI Taxonomy" id="412755"/>
    <lineage>
        <taxon>unclassified sequences</taxon>
        <taxon>metagenomes</taxon>
        <taxon>ecological metagenomes</taxon>
    </lineage>
</organism>
<name>A0A0F9SKZ0_9ZZZZ</name>
<dbReference type="CDD" id="cd00085">
    <property type="entry name" value="HNHc"/>
    <property type="match status" value="1"/>
</dbReference>
<gene>
    <name evidence="3" type="ORF">LCGC14_0458620</name>
</gene>
<feature type="domain" description="Nuclease associated modular" evidence="1">
    <location>
        <begin position="117"/>
        <end position="133"/>
    </location>
</feature>
<dbReference type="InterPro" id="IPR003611">
    <property type="entry name" value="NUMOD3"/>
</dbReference>
<sequence>MEKLCECNCGEPVKRLRGKLNSFIKGHGRRSKRYWDLIKIKYCECGCGELVKRRFLPGHNSRNRSQEILDKISNSLKGFKQSEEQIEKLSKRMMGNQYNKGRKQTKEHRNNIGIAGKGKKRSEVTKQRMSKAKTGTIMAEETKELLRQANLGKKLSEQTKQDIGKASKIIWSCPEYRNMMSLLRSGPLHWNWQGGISSEPYCSIWTKEFKEFIKERDNNECQNPDCWGTAIRLGVHHIDYDKKNCDPWNLICLCTSCNTRSNYNRNYWQKFYEDIMKERCLNLI</sequence>
<feature type="domain" description="Nuclease associated modular" evidence="1">
    <location>
        <begin position="100"/>
        <end position="116"/>
    </location>
</feature>
<dbReference type="EMBL" id="LAZR01000467">
    <property type="protein sequence ID" value="KKN67714.1"/>
    <property type="molecule type" value="Genomic_DNA"/>
</dbReference>
<dbReference type="InterPro" id="IPR003615">
    <property type="entry name" value="HNH_nuc"/>
</dbReference>
<protein>
    <recommendedName>
        <fullName evidence="4">HNH nuclease domain-containing protein</fullName>
    </recommendedName>
</protein>
<feature type="domain" description="Nuclease associated modular" evidence="1">
    <location>
        <begin position="151"/>
        <end position="167"/>
    </location>
</feature>
<feature type="domain" description="Nuclease associated modular" evidence="1">
    <location>
        <begin position="77"/>
        <end position="93"/>
    </location>
</feature>
<evidence type="ECO:0000259" key="2">
    <source>
        <dbReference type="SMART" id="SM00507"/>
    </source>
</evidence>
<comment type="caution">
    <text evidence="3">The sequence shown here is derived from an EMBL/GenBank/DDBJ whole genome shotgun (WGS) entry which is preliminary data.</text>
</comment>
<dbReference type="GO" id="GO:0003677">
    <property type="term" value="F:DNA binding"/>
    <property type="evidence" value="ECO:0007669"/>
    <property type="project" value="InterPro"/>
</dbReference>
<evidence type="ECO:0000313" key="3">
    <source>
        <dbReference type="EMBL" id="KKN67714.1"/>
    </source>
</evidence>
<evidence type="ECO:0008006" key="4">
    <source>
        <dbReference type="Google" id="ProtNLM"/>
    </source>
</evidence>
<feature type="domain" description="HNH nuclease" evidence="2">
    <location>
        <begin position="208"/>
        <end position="259"/>
    </location>
</feature>
<accession>A0A0F9SKZ0</accession>
<dbReference type="SMART" id="SM00507">
    <property type="entry name" value="HNHc"/>
    <property type="match status" value="1"/>
</dbReference>
<evidence type="ECO:0000259" key="1">
    <source>
        <dbReference type="SMART" id="SM00496"/>
    </source>
</evidence>
<reference evidence="3" key="1">
    <citation type="journal article" date="2015" name="Nature">
        <title>Complex archaea that bridge the gap between prokaryotes and eukaryotes.</title>
        <authorList>
            <person name="Spang A."/>
            <person name="Saw J.H."/>
            <person name="Jorgensen S.L."/>
            <person name="Zaremba-Niedzwiedzka K."/>
            <person name="Martijn J."/>
            <person name="Lind A.E."/>
            <person name="van Eijk R."/>
            <person name="Schleper C."/>
            <person name="Guy L."/>
            <person name="Ettema T.J."/>
        </authorList>
    </citation>
    <scope>NUCLEOTIDE SEQUENCE</scope>
</reference>
<proteinExistence type="predicted"/>
<dbReference type="Pfam" id="PF07460">
    <property type="entry name" value="NUMOD3"/>
    <property type="match status" value="2"/>
</dbReference>